<gene>
    <name evidence="13" type="ORF">SAMN05443507_104160</name>
</gene>
<keyword evidence="4 12" id="KW-1003">Cell membrane</keyword>
<evidence type="ECO:0000256" key="9">
    <source>
        <dbReference type="ARBA" id="ARBA00022989"/>
    </source>
</evidence>
<evidence type="ECO:0000256" key="10">
    <source>
        <dbReference type="ARBA" id="ARBA00023004"/>
    </source>
</evidence>
<dbReference type="GO" id="GO:0009055">
    <property type="term" value="F:electron transfer activity"/>
    <property type="evidence" value="ECO:0007669"/>
    <property type="project" value="UniProtKB-UniRule"/>
</dbReference>
<feature type="transmembrane region" description="Helical" evidence="12">
    <location>
        <begin position="399"/>
        <end position="424"/>
    </location>
</feature>
<feature type="transmembrane region" description="Helical" evidence="12">
    <location>
        <begin position="220"/>
        <end position="238"/>
    </location>
</feature>
<keyword evidence="7 12" id="KW-0479">Metal-binding</keyword>
<evidence type="ECO:0000313" key="14">
    <source>
        <dbReference type="Proteomes" id="UP000184016"/>
    </source>
</evidence>
<keyword evidence="14" id="KW-1185">Reference proteome</keyword>
<reference evidence="14" key="1">
    <citation type="submission" date="2016-11" db="EMBL/GenBank/DDBJ databases">
        <authorList>
            <person name="Varghese N."/>
            <person name="Submissions S."/>
        </authorList>
    </citation>
    <scope>NUCLEOTIDE SEQUENCE [LARGE SCALE GENOMIC DNA]</scope>
    <source>
        <strain evidence="14">USBA-503</strain>
    </source>
</reference>
<dbReference type="AlphaFoldDB" id="A0A1M6MRS7"/>
<dbReference type="PANTHER" id="PTHR30365">
    <property type="entry name" value="CYTOCHROME D UBIQUINOL OXIDASE"/>
    <property type="match status" value="1"/>
</dbReference>
<keyword evidence="9 12" id="KW-1133">Transmembrane helix</keyword>
<dbReference type="InterPro" id="IPR002585">
    <property type="entry name" value="Cyt-d_ubiquinol_oxidase_su_1"/>
</dbReference>
<dbReference type="GO" id="GO:0020037">
    <property type="term" value="F:heme binding"/>
    <property type="evidence" value="ECO:0007669"/>
    <property type="project" value="TreeGrafter"/>
</dbReference>
<dbReference type="RefSeq" id="WP_072873230.1">
    <property type="nucleotide sequence ID" value="NZ_FRAF01000004.1"/>
</dbReference>
<keyword evidence="3 12" id="KW-0813">Transport</keyword>
<feature type="transmembrane region" description="Helical" evidence="12">
    <location>
        <begin position="15"/>
        <end position="37"/>
    </location>
</feature>
<keyword evidence="5 12" id="KW-0349">Heme</keyword>
<feature type="transmembrane region" description="Helical" evidence="12">
    <location>
        <begin position="86"/>
        <end position="113"/>
    </location>
</feature>
<comment type="similarity">
    <text evidence="2 12">Belongs to the cytochrome ubiquinol oxidase subunit 1 family.</text>
</comment>
<comment type="subcellular location">
    <subcellularLocation>
        <location evidence="1">Cell membrane</location>
        <topology evidence="1">Multi-pass membrane protein</topology>
    </subcellularLocation>
</comment>
<evidence type="ECO:0000256" key="7">
    <source>
        <dbReference type="ARBA" id="ARBA00022723"/>
    </source>
</evidence>
<dbReference type="EMBL" id="FRAF01000004">
    <property type="protein sequence ID" value="SHJ86116.1"/>
    <property type="molecule type" value="Genomic_DNA"/>
</dbReference>
<feature type="transmembrane region" description="Helical" evidence="12">
    <location>
        <begin position="125"/>
        <end position="143"/>
    </location>
</feature>
<dbReference type="GO" id="GO:0016682">
    <property type="term" value="F:oxidoreductase activity, acting on diphenols and related substances as donors, oxygen as acceptor"/>
    <property type="evidence" value="ECO:0007669"/>
    <property type="project" value="TreeGrafter"/>
</dbReference>
<dbReference type="Pfam" id="PF01654">
    <property type="entry name" value="Cyt_bd_oxida_I"/>
    <property type="match status" value="1"/>
</dbReference>
<keyword evidence="10 12" id="KW-0408">Iron</keyword>
<dbReference type="GO" id="GO:0046872">
    <property type="term" value="F:metal ion binding"/>
    <property type="evidence" value="ECO:0007669"/>
    <property type="project" value="UniProtKB-UniRule"/>
</dbReference>
<proteinExistence type="inferred from homology"/>
<evidence type="ECO:0000256" key="2">
    <source>
        <dbReference type="ARBA" id="ARBA00009819"/>
    </source>
</evidence>
<evidence type="ECO:0000256" key="11">
    <source>
        <dbReference type="ARBA" id="ARBA00023136"/>
    </source>
</evidence>
<accession>A0A1M6MRS7</accession>
<keyword evidence="8 12" id="KW-0249">Electron transport</keyword>
<dbReference type="OrthoDB" id="9807042at2"/>
<evidence type="ECO:0000256" key="5">
    <source>
        <dbReference type="ARBA" id="ARBA00022617"/>
    </source>
</evidence>
<evidence type="ECO:0000256" key="4">
    <source>
        <dbReference type="ARBA" id="ARBA00022475"/>
    </source>
</evidence>
<feature type="transmembrane region" description="Helical" evidence="12">
    <location>
        <begin position="322"/>
        <end position="344"/>
    </location>
</feature>
<dbReference type="PANTHER" id="PTHR30365:SF14">
    <property type="entry name" value="CYTOCHROME BD MENAQUINOL OXIDASE SUBUNIT I-RELATED"/>
    <property type="match status" value="1"/>
</dbReference>
<dbReference type="GO" id="GO:0019646">
    <property type="term" value="P:aerobic electron transport chain"/>
    <property type="evidence" value="ECO:0007669"/>
    <property type="project" value="InterPro"/>
</dbReference>
<evidence type="ECO:0000256" key="8">
    <source>
        <dbReference type="ARBA" id="ARBA00022982"/>
    </source>
</evidence>
<feature type="transmembrane region" description="Helical" evidence="12">
    <location>
        <begin position="187"/>
        <end position="208"/>
    </location>
</feature>
<evidence type="ECO:0000256" key="12">
    <source>
        <dbReference type="PIRNR" id="PIRNR006446"/>
    </source>
</evidence>
<organism evidence="13 14">
    <name type="scientific">Alicyclobacillus tolerans</name>
    <dbReference type="NCBI Taxonomy" id="90970"/>
    <lineage>
        <taxon>Bacteria</taxon>
        <taxon>Bacillati</taxon>
        <taxon>Bacillota</taxon>
        <taxon>Bacilli</taxon>
        <taxon>Bacillales</taxon>
        <taxon>Alicyclobacillaceae</taxon>
        <taxon>Alicyclobacillus</taxon>
    </lineage>
</organism>
<feature type="transmembrane region" description="Helical" evidence="12">
    <location>
        <begin position="356"/>
        <end position="379"/>
    </location>
</feature>
<sequence>MSDLTLARTLFGVTLGYHITYATLGVGIPFLIFLAEIMAAKKKDTSYQLFAKRLTRVAVLLVGVGIVTGTTVAVMLSVLWPKFMAVVGQIINIPFELEIFAFIMESLFLAIYVYGADKISQRTRIFASLGVSIGAALSALLVTDVNAFMNTPTGIKWDNGKILYANPWKAMINPSMPEELGHVLTSAYMAVAFVFAAVAAVSLLKKGLSEFEQRYHRQNLTLTMLVGGIAGILTAFFGDASGKMMATYQPEKLAAAEGLFHTTRYAPLVIGGIVNVHQQKIIGGIPIPGFLSWLATMHFNRPVIGLDAFARWTWPDLIPVHLMFDAMVGIGTFCILLSMIYFYFKWKKINLLSARWFLKLIVFSGFLAMAGIEDGWIFAEEARQPWIIYNLMTVREAVTTAPGIGWMFGGFMALFTVLLIATVWSLRVYFKKHTVCESEPSESFIHTSATKGVKA</sequence>
<dbReference type="GO" id="GO:0005886">
    <property type="term" value="C:plasma membrane"/>
    <property type="evidence" value="ECO:0007669"/>
    <property type="project" value="UniProtKB-SubCell"/>
</dbReference>
<name>A0A1M6MRS7_9BACL</name>
<dbReference type="Proteomes" id="UP000184016">
    <property type="component" value="Unassembled WGS sequence"/>
</dbReference>
<protein>
    <submittedName>
        <fullName evidence="13">Cytochrome bd-I ubiquinol oxidase subunit 1 apoprotein</fullName>
    </submittedName>
</protein>
<dbReference type="PIRSF" id="PIRSF006446">
    <property type="entry name" value="Cyt_quinol_oxidase_1"/>
    <property type="match status" value="1"/>
</dbReference>
<keyword evidence="6 12" id="KW-0812">Transmembrane</keyword>
<dbReference type="STRING" id="1830138.SAMN05443507_104160"/>
<feature type="transmembrane region" description="Helical" evidence="12">
    <location>
        <begin position="57"/>
        <end position="80"/>
    </location>
</feature>
<dbReference type="GO" id="GO:0070069">
    <property type="term" value="C:cytochrome complex"/>
    <property type="evidence" value="ECO:0007669"/>
    <property type="project" value="UniProtKB-UniRule"/>
</dbReference>
<evidence type="ECO:0000313" key="13">
    <source>
        <dbReference type="EMBL" id="SHJ86116.1"/>
    </source>
</evidence>
<evidence type="ECO:0000256" key="6">
    <source>
        <dbReference type="ARBA" id="ARBA00022692"/>
    </source>
</evidence>
<evidence type="ECO:0000256" key="1">
    <source>
        <dbReference type="ARBA" id="ARBA00004651"/>
    </source>
</evidence>
<keyword evidence="11 12" id="KW-0472">Membrane</keyword>
<evidence type="ECO:0000256" key="3">
    <source>
        <dbReference type="ARBA" id="ARBA00022448"/>
    </source>
</evidence>